<reference evidence="2 3" key="1">
    <citation type="submission" date="2016-11" db="EMBL/GenBank/DDBJ databases">
        <authorList>
            <person name="Jaros S."/>
            <person name="Januszkiewicz K."/>
            <person name="Wedrychowicz H."/>
        </authorList>
    </citation>
    <scope>NUCLEOTIDE SEQUENCE [LARGE SCALE GENOMIC DNA]</scope>
    <source>
        <strain evidence="2 3">GAS499</strain>
    </source>
</reference>
<dbReference type="AlphaFoldDB" id="A0A1M6S3Q5"/>
<gene>
    <name evidence="2" type="ORF">SAMN05444159_3142</name>
</gene>
<dbReference type="InterPro" id="IPR043129">
    <property type="entry name" value="ATPase_NBD"/>
</dbReference>
<keyword evidence="2" id="KW-0418">Kinase</keyword>
<dbReference type="Proteomes" id="UP000189935">
    <property type="component" value="Chromosome I"/>
</dbReference>
<name>A0A1M6S3Q5_9BRAD</name>
<dbReference type="PANTHER" id="PTHR43190:SF3">
    <property type="entry name" value="N-ACETYL-D-GLUCOSAMINE KINASE"/>
    <property type="match status" value="1"/>
</dbReference>
<dbReference type="SUPFAM" id="SSF53067">
    <property type="entry name" value="Actin-like ATPase domain"/>
    <property type="match status" value="2"/>
</dbReference>
<dbReference type="InterPro" id="IPR002731">
    <property type="entry name" value="ATPase_BadF"/>
</dbReference>
<feature type="domain" description="ATPase BadF/BadG/BcrA/BcrD type" evidence="1">
    <location>
        <begin position="21"/>
        <end position="281"/>
    </location>
</feature>
<dbReference type="Gene3D" id="3.30.420.40">
    <property type="match status" value="2"/>
</dbReference>
<dbReference type="Pfam" id="PF01869">
    <property type="entry name" value="BcrAD_BadFG"/>
    <property type="match status" value="1"/>
</dbReference>
<dbReference type="GO" id="GO:0016301">
    <property type="term" value="F:kinase activity"/>
    <property type="evidence" value="ECO:0007669"/>
    <property type="project" value="UniProtKB-KW"/>
</dbReference>
<evidence type="ECO:0000313" key="2">
    <source>
        <dbReference type="EMBL" id="SHK39158.1"/>
    </source>
</evidence>
<accession>A0A1M6S3Q5</accession>
<dbReference type="PANTHER" id="PTHR43190">
    <property type="entry name" value="N-ACETYL-D-GLUCOSAMINE KINASE"/>
    <property type="match status" value="1"/>
</dbReference>
<dbReference type="CDD" id="cd24082">
    <property type="entry name" value="ASKHA_NBD_GspK-like"/>
    <property type="match status" value="1"/>
</dbReference>
<keyword evidence="2" id="KW-0808">Transferase</keyword>
<evidence type="ECO:0000313" key="3">
    <source>
        <dbReference type="Proteomes" id="UP000189935"/>
    </source>
</evidence>
<sequence>MDPEPTSARWNGMVTKGALYLGIDGGGSRCRARIEDEYGAALGEGSSGPATTRLGIDQAWRSILQACAAAAEQAGIAREDFALMHAGIGLAGLGRRGAQAALKEIAHPFASVRFIGDGLTACLGAHGGADGAIVVAGTGSIGVGLIGGRELRFGGYGFPISDEGSGADIGLQAIKLALCAADARGETSPLLEELLGAFDHDPLQAVAWSEQATATDYAAFAPMVLRHATAGDPIGRRIVERAADAIGDLLDVFLRHGIERLSLVGGLSGPIAAWLTSDLRGRLTPPDGDAIAGALLVARRRVAVVEAAAERERVAKVPNQ</sequence>
<proteinExistence type="predicted"/>
<evidence type="ECO:0000259" key="1">
    <source>
        <dbReference type="Pfam" id="PF01869"/>
    </source>
</evidence>
<dbReference type="EMBL" id="LT670844">
    <property type="protein sequence ID" value="SHK39158.1"/>
    <property type="molecule type" value="Genomic_DNA"/>
</dbReference>
<protein>
    <submittedName>
        <fullName evidence="2">Glucosamine kinase</fullName>
    </submittedName>
</protein>
<organism evidence="2 3">
    <name type="scientific">Bradyrhizobium lablabi</name>
    <dbReference type="NCBI Taxonomy" id="722472"/>
    <lineage>
        <taxon>Bacteria</taxon>
        <taxon>Pseudomonadati</taxon>
        <taxon>Pseudomonadota</taxon>
        <taxon>Alphaproteobacteria</taxon>
        <taxon>Hyphomicrobiales</taxon>
        <taxon>Nitrobacteraceae</taxon>
        <taxon>Bradyrhizobium</taxon>
    </lineage>
</organism>
<dbReference type="InterPro" id="IPR052519">
    <property type="entry name" value="Euk-type_GlcNAc_Kinase"/>
</dbReference>